<dbReference type="Gene3D" id="3.40.50.150">
    <property type="entry name" value="Vaccinia Virus protein VP39"/>
    <property type="match status" value="1"/>
</dbReference>
<proteinExistence type="predicted"/>
<dbReference type="EMBL" id="BDGX01000030">
    <property type="protein sequence ID" value="GAV51446.1"/>
    <property type="molecule type" value="Genomic_DNA"/>
</dbReference>
<dbReference type="Pfam" id="PF10294">
    <property type="entry name" value="Methyltransf_16"/>
    <property type="match status" value="1"/>
</dbReference>
<keyword evidence="1" id="KW-0808">Transferase</keyword>
<accession>A0A1Q3A6T1</accession>
<reference evidence="2 3" key="1">
    <citation type="submission" date="2016-08" db="EMBL/GenBank/DDBJ databases">
        <title>Draft genome sequence of allopolyploid Zygosaccharomyces rouxii.</title>
        <authorList>
            <person name="Watanabe J."/>
            <person name="Uehara K."/>
            <person name="Mogi Y."/>
            <person name="Tsukioka Y."/>
        </authorList>
    </citation>
    <scope>NUCLEOTIDE SEQUENCE [LARGE SCALE GENOMIC DNA]</scope>
    <source>
        <strain evidence="2 3">NBRC 110957</strain>
    </source>
</reference>
<gene>
    <name evidence="2" type="ORF">ZYGR_0AD06290</name>
</gene>
<dbReference type="GO" id="GO:0008757">
    <property type="term" value="F:S-adenosylmethionine-dependent methyltransferase activity"/>
    <property type="evidence" value="ECO:0007669"/>
    <property type="project" value="UniProtKB-ARBA"/>
</dbReference>
<evidence type="ECO:0008006" key="4">
    <source>
        <dbReference type="Google" id="ProtNLM"/>
    </source>
</evidence>
<dbReference type="OrthoDB" id="433955at2759"/>
<dbReference type="GO" id="GO:0005829">
    <property type="term" value="C:cytosol"/>
    <property type="evidence" value="ECO:0007669"/>
    <property type="project" value="TreeGrafter"/>
</dbReference>
<dbReference type="PANTHER" id="PTHR14614:SF156">
    <property type="entry name" value="PROTEIN-LYSINE N-METHYLTRANSFERASE EFM2"/>
    <property type="match status" value="1"/>
</dbReference>
<evidence type="ECO:0000313" key="3">
    <source>
        <dbReference type="Proteomes" id="UP000187013"/>
    </source>
</evidence>
<dbReference type="AlphaFoldDB" id="A0A1Q3A6T1"/>
<organism evidence="2 3">
    <name type="scientific">Zygosaccharomyces rouxii</name>
    <dbReference type="NCBI Taxonomy" id="4956"/>
    <lineage>
        <taxon>Eukaryota</taxon>
        <taxon>Fungi</taxon>
        <taxon>Dikarya</taxon>
        <taxon>Ascomycota</taxon>
        <taxon>Saccharomycotina</taxon>
        <taxon>Saccharomycetes</taxon>
        <taxon>Saccharomycetales</taxon>
        <taxon>Saccharomycetaceae</taxon>
        <taxon>Zygosaccharomyces</taxon>
    </lineage>
</organism>
<comment type="caution">
    <text evidence="2">The sequence shown here is derived from an EMBL/GenBank/DDBJ whole genome shotgun (WGS) entry which is preliminary data.</text>
</comment>
<protein>
    <recommendedName>
        <fullName evidence="4">Protein-lysine N-methyltransferase EFM2</fullName>
    </recommendedName>
</protein>
<sequence>MFDPLDLYTPEDIADAPPDQVNLLLSSKDSESIHDSDFNDEDENLPIDSLDLPSVHYAPPEAILCILLLLKPTDQINFQHSKDSNLTTSQICLQKGISMELINATVKYYQTWGNKRLDTEKKICEKIPTLATIAETLLNYYTLILKHYEKTSNWIQDQIVKEASMRICENCGRTALPTMSRRFTFENFSRNIEIYEPSLTADNLGWKTWGSSFILSQKLIKIVPHVNPTKLHRVLELGSGTGLAGISWLMKWIEIHGNSNIEMFFTDLQEIVPNLRKNVEINGISDNSVVDTLDWTCPEDFVDKYSSEKFDIIIVSDPIYSPNHPKLVVDMISLFLSTNGICHLEIPLRDKYSKERNSLWELLEKNSLQVIEQENDQGMDDWGKVNYLYQRIEWKKK</sequence>
<evidence type="ECO:0000313" key="2">
    <source>
        <dbReference type="EMBL" id="GAV51446.1"/>
    </source>
</evidence>
<dbReference type="Proteomes" id="UP000187013">
    <property type="component" value="Unassembled WGS sequence"/>
</dbReference>
<name>A0A1Q3A6T1_ZYGRO</name>
<dbReference type="InterPro" id="IPR029063">
    <property type="entry name" value="SAM-dependent_MTases_sf"/>
</dbReference>
<dbReference type="InterPro" id="IPR019410">
    <property type="entry name" value="Methyltransf_16"/>
</dbReference>
<evidence type="ECO:0000256" key="1">
    <source>
        <dbReference type="ARBA" id="ARBA00022679"/>
    </source>
</evidence>
<dbReference type="PANTHER" id="PTHR14614">
    <property type="entry name" value="HEPATOCELLULAR CARCINOMA-ASSOCIATED ANTIGEN"/>
    <property type="match status" value="1"/>
</dbReference>
<dbReference type="eggNOG" id="KOG2793">
    <property type="taxonomic scope" value="Eukaryota"/>
</dbReference>
<dbReference type="SUPFAM" id="SSF53335">
    <property type="entry name" value="S-adenosyl-L-methionine-dependent methyltransferases"/>
    <property type="match status" value="1"/>
</dbReference>